<reference evidence="2" key="1">
    <citation type="submission" date="2021-03" db="EMBL/GenBank/DDBJ databases">
        <title>Isolation of Bacillus subtilis from fermented food sample.</title>
        <authorList>
            <person name="Lakshmanan V."/>
            <person name="Athira K."/>
            <person name="Rajagopal K."/>
        </authorList>
    </citation>
    <scope>NUCLEOTIDE SEQUENCE</scope>
    <source>
        <strain evidence="2">S1</strain>
    </source>
</reference>
<sequence length="107" mass="11749">MKKILTGFLFVICLVCSPSLTLASSMDFSPQSYGDTKEVEVNLIYQKIEDVRPNFLYISNKGGCWYGVLPLYSTEILTNNQIKATYHGTATNGSVPLGTFCTPGLVN</sequence>
<dbReference type="EMBL" id="JAGFPW010000027">
    <property type="protein sequence ID" value="MBO3796545.1"/>
    <property type="molecule type" value="Genomic_DNA"/>
</dbReference>
<evidence type="ECO:0000256" key="1">
    <source>
        <dbReference type="SAM" id="SignalP"/>
    </source>
</evidence>
<gene>
    <name evidence="2" type="ORF">J5227_20070</name>
</gene>
<organism evidence="2 3">
    <name type="scientific">Bacillus subtilis</name>
    <dbReference type="NCBI Taxonomy" id="1423"/>
    <lineage>
        <taxon>Bacteria</taxon>
        <taxon>Bacillati</taxon>
        <taxon>Bacillota</taxon>
        <taxon>Bacilli</taxon>
        <taxon>Bacillales</taxon>
        <taxon>Bacillaceae</taxon>
        <taxon>Bacillus</taxon>
    </lineage>
</organism>
<proteinExistence type="predicted"/>
<dbReference type="AlphaFoldDB" id="A0A8I2BAX1"/>
<keyword evidence="1" id="KW-0732">Signal</keyword>
<comment type="caution">
    <text evidence="2">The sequence shown here is derived from an EMBL/GenBank/DDBJ whole genome shotgun (WGS) entry which is preliminary data.</text>
</comment>
<feature type="signal peptide" evidence="1">
    <location>
        <begin position="1"/>
        <end position="23"/>
    </location>
</feature>
<name>A0A8I2BAX1_BACIU</name>
<feature type="chain" id="PRO_5034386495" evidence="1">
    <location>
        <begin position="24"/>
        <end position="107"/>
    </location>
</feature>
<dbReference type="Proteomes" id="UP000665181">
    <property type="component" value="Unassembled WGS sequence"/>
</dbReference>
<evidence type="ECO:0000313" key="3">
    <source>
        <dbReference type="Proteomes" id="UP000665181"/>
    </source>
</evidence>
<protein>
    <submittedName>
        <fullName evidence="2">Uncharacterized protein</fullName>
    </submittedName>
</protein>
<accession>A0A8I2BAX1</accession>
<evidence type="ECO:0000313" key="2">
    <source>
        <dbReference type="EMBL" id="MBO3796545.1"/>
    </source>
</evidence>
<dbReference type="RefSeq" id="WP_064671809.1">
    <property type="nucleotide sequence ID" value="NZ_BSEE01000004.1"/>
</dbReference>